<dbReference type="InterPro" id="IPR050197">
    <property type="entry name" value="Aldolase_class_II_sugar_metab"/>
</dbReference>
<keyword evidence="1" id="KW-0479">Metal-binding</keyword>
<dbReference type="GO" id="GO:0046872">
    <property type="term" value="F:metal ion binding"/>
    <property type="evidence" value="ECO:0007669"/>
    <property type="project" value="UniProtKB-KW"/>
</dbReference>
<name>T0GMU4_9LEPT</name>
<dbReference type="GO" id="GO:0016832">
    <property type="term" value="F:aldehyde-lyase activity"/>
    <property type="evidence" value="ECO:0007669"/>
    <property type="project" value="TreeGrafter"/>
</dbReference>
<protein>
    <submittedName>
        <fullName evidence="4">Class II aldolase/adducin N-terminal domain protein</fullName>
    </submittedName>
</protein>
<dbReference type="AlphaFoldDB" id="T0GMU4"/>
<dbReference type="PANTHER" id="PTHR22789">
    <property type="entry name" value="FUCULOSE PHOSPHATE ALDOLASE"/>
    <property type="match status" value="1"/>
</dbReference>
<evidence type="ECO:0000313" key="5">
    <source>
        <dbReference type="Proteomes" id="UP000015454"/>
    </source>
</evidence>
<reference evidence="4" key="1">
    <citation type="submission" date="2013-05" db="EMBL/GenBank/DDBJ databases">
        <authorList>
            <person name="Harkins D.M."/>
            <person name="Durkin A.S."/>
            <person name="Brinkac L.M."/>
            <person name="Haft D.H."/>
            <person name="Selengut J.D."/>
            <person name="Sanka R."/>
            <person name="DePew J."/>
            <person name="Purushe J."/>
            <person name="Hartskeerl R.A."/>
            <person name="Ahmed A."/>
            <person name="van der Linden H."/>
            <person name="Goris M.G.A."/>
            <person name="Vinetz J.M."/>
            <person name="Sutton G.G."/>
            <person name="Nierman W.C."/>
            <person name="Fouts D.E."/>
        </authorList>
    </citation>
    <scope>NUCLEOTIDE SEQUENCE [LARGE SCALE GENOMIC DNA]</scope>
    <source>
        <strain evidence="4">5399</strain>
    </source>
</reference>
<gene>
    <name evidence="4" type="ORF">LEP1GSC050_0674</name>
</gene>
<keyword evidence="5" id="KW-1185">Reference proteome</keyword>
<dbReference type="EMBL" id="AHMO02000004">
    <property type="protein sequence ID" value="EQA46663.1"/>
    <property type="molecule type" value="Genomic_DNA"/>
</dbReference>
<dbReference type="Proteomes" id="UP000015454">
    <property type="component" value="Unassembled WGS sequence"/>
</dbReference>
<feature type="domain" description="Class II aldolase/adducin N-terminal" evidence="3">
    <location>
        <begin position="17"/>
        <end position="195"/>
    </location>
</feature>
<evidence type="ECO:0000259" key="3">
    <source>
        <dbReference type="SMART" id="SM01007"/>
    </source>
</evidence>
<dbReference type="GO" id="GO:0019323">
    <property type="term" value="P:pentose catabolic process"/>
    <property type="evidence" value="ECO:0007669"/>
    <property type="project" value="TreeGrafter"/>
</dbReference>
<evidence type="ECO:0000256" key="1">
    <source>
        <dbReference type="ARBA" id="ARBA00022723"/>
    </source>
</evidence>
<keyword evidence="2" id="KW-0456">Lyase</keyword>
<organism evidence="4 5">
    <name type="scientific">Leptospira broomii serovar Hurstbridge str. 5399</name>
    <dbReference type="NCBI Taxonomy" id="1049789"/>
    <lineage>
        <taxon>Bacteria</taxon>
        <taxon>Pseudomonadati</taxon>
        <taxon>Spirochaetota</taxon>
        <taxon>Spirochaetia</taxon>
        <taxon>Leptospirales</taxon>
        <taxon>Leptospiraceae</taxon>
        <taxon>Leptospira</taxon>
    </lineage>
</organism>
<dbReference type="PANTHER" id="PTHR22789:SF0">
    <property type="entry name" value="3-OXO-TETRONATE 4-PHOSPHATE DECARBOXYLASE-RELATED"/>
    <property type="match status" value="1"/>
</dbReference>
<dbReference type="InterPro" id="IPR001303">
    <property type="entry name" value="Aldolase_II/adducin_N"/>
</dbReference>
<evidence type="ECO:0000256" key="2">
    <source>
        <dbReference type="ARBA" id="ARBA00023239"/>
    </source>
</evidence>
<dbReference type="InterPro" id="IPR036409">
    <property type="entry name" value="Aldolase_II/adducin_N_sf"/>
</dbReference>
<dbReference type="STRING" id="1049789.LEP1GSC050_0674"/>
<dbReference type="Gene3D" id="3.40.225.10">
    <property type="entry name" value="Class II aldolase/adducin N-terminal domain"/>
    <property type="match status" value="1"/>
</dbReference>
<comment type="caution">
    <text evidence="4">The sequence shown here is derived from an EMBL/GenBank/DDBJ whole genome shotgun (WGS) entry which is preliminary data.</text>
</comment>
<dbReference type="Pfam" id="PF00596">
    <property type="entry name" value="Aldolase_II"/>
    <property type="match status" value="1"/>
</dbReference>
<evidence type="ECO:0000313" key="4">
    <source>
        <dbReference type="EMBL" id="EQA46663.1"/>
    </source>
</evidence>
<accession>T0GMU4</accession>
<dbReference type="SUPFAM" id="SSF53639">
    <property type="entry name" value="AraD/HMP-PK domain-like"/>
    <property type="match status" value="1"/>
</dbReference>
<sequence length="220" mass="23770">MEGAGNMKNLGFKAVRASIVAASRKLADLGFFAGIGGNLAVRVDPELMAVTPSASDYYSMKDEDICILRIKDLKLVEGNKHPTTESGMHAAFLTRRPDLQVSLHTHQPLASAVTLLGIDMPIEGAEARASLGASLRLVSYAPSGTIFLVNAFKKKIRKDTNGYLLRNHGIVCGAKSIDRAIENVLLAEKQSANFLRSRIKNNLSFSEISPLVVHQALSIL</sequence>
<dbReference type="GO" id="GO:0005829">
    <property type="term" value="C:cytosol"/>
    <property type="evidence" value="ECO:0007669"/>
    <property type="project" value="TreeGrafter"/>
</dbReference>
<proteinExistence type="predicted"/>
<dbReference type="SMART" id="SM01007">
    <property type="entry name" value="Aldolase_II"/>
    <property type="match status" value="1"/>
</dbReference>